<dbReference type="PANTHER" id="PTHR24072">
    <property type="entry name" value="RHO FAMILY GTPASE"/>
    <property type="match status" value="1"/>
</dbReference>
<dbReference type="SUPFAM" id="SSF52540">
    <property type="entry name" value="P-loop containing nucleoside triphosphate hydrolases"/>
    <property type="match status" value="1"/>
</dbReference>
<dbReference type="GO" id="GO:0003924">
    <property type="term" value="F:GTPase activity"/>
    <property type="evidence" value="ECO:0007669"/>
    <property type="project" value="InterPro"/>
</dbReference>
<dbReference type="Gene3D" id="3.40.50.300">
    <property type="entry name" value="P-loop containing nucleotide triphosphate hydrolases"/>
    <property type="match status" value="1"/>
</dbReference>
<dbReference type="InterPro" id="IPR001806">
    <property type="entry name" value="Small_GTPase"/>
</dbReference>
<evidence type="ECO:0000256" key="3">
    <source>
        <dbReference type="SAM" id="MobiDB-lite"/>
    </source>
</evidence>
<name>A0AAD5UB53_9FUNG</name>
<dbReference type="PROSITE" id="PS51421">
    <property type="entry name" value="RAS"/>
    <property type="match status" value="1"/>
</dbReference>
<gene>
    <name evidence="4" type="primary">RHO1_3</name>
    <name evidence="4" type="ORF">HK103_000758</name>
</gene>
<comment type="caution">
    <text evidence="4">The sequence shown here is derived from an EMBL/GenBank/DDBJ whole genome shotgun (WGS) entry which is preliminary data.</text>
</comment>
<dbReference type="PROSITE" id="PS51419">
    <property type="entry name" value="RAB"/>
    <property type="match status" value="1"/>
</dbReference>
<dbReference type="EMBL" id="JADGKB010000113">
    <property type="protein sequence ID" value="KAJ3253317.1"/>
    <property type="molecule type" value="Genomic_DNA"/>
</dbReference>
<reference evidence="4" key="1">
    <citation type="submission" date="2020-05" db="EMBL/GenBank/DDBJ databases">
        <title>Phylogenomic resolution of chytrid fungi.</title>
        <authorList>
            <person name="Stajich J.E."/>
            <person name="Amses K."/>
            <person name="Simmons R."/>
            <person name="Seto K."/>
            <person name="Myers J."/>
            <person name="Bonds A."/>
            <person name="Quandt C.A."/>
            <person name="Barry K."/>
            <person name="Liu P."/>
            <person name="Grigoriev I."/>
            <person name="Longcore J.E."/>
            <person name="James T.Y."/>
        </authorList>
    </citation>
    <scope>NUCLEOTIDE SEQUENCE</scope>
    <source>
        <strain evidence="4">PLAUS21</strain>
    </source>
</reference>
<feature type="compositionally biased region" description="Polar residues" evidence="3">
    <location>
        <begin position="288"/>
        <end position="304"/>
    </location>
</feature>
<dbReference type="GO" id="GO:0005525">
    <property type="term" value="F:GTP binding"/>
    <property type="evidence" value="ECO:0007669"/>
    <property type="project" value="UniProtKB-KW"/>
</dbReference>
<evidence type="ECO:0000313" key="5">
    <source>
        <dbReference type="Proteomes" id="UP001210925"/>
    </source>
</evidence>
<dbReference type="SMART" id="SM00173">
    <property type="entry name" value="RAS"/>
    <property type="match status" value="1"/>
</dbReference>
<accession>A0AAD5UB53</accession>
<dbReference type="InterPro" id="IPR003578">
    <property type="entry name" value="Small_GTPase_Rho"/>
</dbReference>
<evidence type="ECO:0000256" key="1">
    <source>
        <dbReference type="ARBA" id="ARBA00022741"/>
    </source>
</evidence>
<proteinExistence type="predicted"/>
<dbReference type="NCBIfam" id="TIGR00231">
    <property type="entry name" value="small_GTP"/>
    <property type="match status" value="1"/>
</dbReference>
<dbReference type="GO" id="GO:0007264">
    <property type="term" value="P:small GTPase-mediated signal transduction"/>
    <property type="evidence" value="ECO:0007669"/>
    <property type="project" value="InterPro"/>
</dbReference>
<keyword evidence="5" id="KW-1185">Reference proteome</keyword>
<dbReference type="Proteomes" id="UP001210925">
    <property type="component" value="Unassembled WGS sequence"/>
</dbReference>
<feature type="region of interest" description="Disordered" evidence="3">
    <location>
        <begin position="288"/>
        <end position="312"/>
    </location>
</feature>
<keyword evidence="1" id="KW-0547">Nucleotide-binding</keyword>
<protein>
    <submittedName>
        <fullName evidence="4">GTP-binding protein Rho1</fullName>
    </submittedName>
</protein>
<dbReference type="Pfam" id="PF00071">
    <property type="entry name" value="Ras"/>
    <property type="match status" value="1"/>
</dbReference>
<dbReference type="SMART" id="SM00175">
    <property type="entry name" value="RAB"/>
    <property type="match status" value="1"/>
</dbReference>
<dbReference type="CDD" id="cd00157">
    <property type="entry name" value="Rho"/>
    <property type="match status" value="1"/>
</dbReference>
<dbReference type="InterPro" id="IPR005225">
    <property type="entry name" value="Small_GTP-bd"/>
</dbReference>
<dbReference type="InterPro" id="IPR027417">
    <property type="entry name" value="P-loop_NTPase"/>
</dbReference>
<dbReference type="SMART" id="SM00174">
    <property type="entry name" value="RHO"/>
    <property type="match status" value="1"/>
</dbReference>
<keyword evidence="2" id="KW-0342">GTP-binding</keyword>
<evidence type="ECO:0000313" key="4">
    <source>
        <dbReference type="EMBL" id="KAJ3253317.1"/>
    </source>
</evidence>
<sequence>MYHRMRTAKKILLIGDGYIGKTTLLEVFTSGEYKSEYTPTVIDQHFWDIKLEQRRVELMLWDSIGDDQYDSELNDSLRSIAYIATDLVFLCFSINIPESLKNVKRKVRAQCPNIPIVLVGLKKDTRVGPNQISAEEGLRVSEAIGAQTYLECSSMLKQGVWEVFDYAVQILKPKKTKLFKKKKVNMDSSPPKFDLQKIKTLGRTNSTKCQTLEREQKQPTISKTEKGAGFTKIFSFGKRKSEKLPVINETTKRHSMPAGFTFGRKTIDRSVNKRFSFFDDTNVNIKNDQISQPAEPQQSFFSLSRKTKADKL</sequence>
<dbReference type="PROSITE" id="PS51420">
    <property type="entry name" value="RHO"/>
    <property type="match status" value="1"/>
</dbReference>
<evidence type="ECO:0000256" key="2">
    <source>
        <dbReference type="ARBA" id="ARBA00023134"/>
    </source>
</evidence>
<dbReference type="PRINTS" id="PR00449">
    <property type="entry name" value="RASTRNSFRMNG"/>
</dbReference>
<organism evidence="4 5">
    <name type="scientific">Boothiomyces macroporosus</name>
    <dbReference type="NCBI Taxonomy" id="261099"/>
    <lineage>
        <taxon>Eukaryota</taxon>
        <taxon>Fungi</taxon>
        <taxon>Fungi incertae sedis</taxon>
        <taxon>Chytridiomycota</taxon>
        <taxon>Chytridiomycota incertae sedis</taxon>
        <taxon>Chytridiomycetes</taxon>
        <taxon>Rhizophydiales</taxon>
        <taxon>Terramycetaceae</taxon>
        <taxon>Boothiomyces</taxon>
    </lineage>
</organism>
<dbReference type="AlphaFoldDB" id="A0AAD5UB53"/>